<accession>A0A1B2HNT0</accession>
<reference evidence="3 4" key="1">
    <citation type="submission" date="2016-07" db="EMBL/GenBank/DDBJ databases">
        <title>Complete genome sequence of the Lentzea guizhouensis DHS C013.</title>
        <authorList>
            <person name="Cao C."/>
        </authorList>
    </citation>
    <scope>NUCLEOTIDE SEQUENCE [LARGE SCALE GENOMIC DNA]</scope>
    <source>
        <strain evidence="3 4">DHS C013</strain>
    </source>
</reference>
<name>A0A1B2HNT0_9PSEU</name>
<proteinExistence type="predicted"/>
<dbReference type="EMBL" id="CP016793">
    <property type="protein sequence ID" value="ANZ39355.1"/>
    <property type="molecule type" value="Genomic_DNA"/>
</dbReference>
<evidence type="ECO:0000259" key="2">
    <source>
        <dbReference type="Pfam" id="PF00496"/>
    </source>
</evidence>
<dbReference type="AlphaFoldDB" id="A0A1B2HNT0"/>
<dbReference type="InterPro" id="IPR039424">
    <property type="entry name" value="SBP_5"/>
</dbReference>
<organism evidence="3 4">
    <name type="scientific">Lentzea guizhouensis</name>
    <dbReference type="NCBI Taxonomy" id="1586287"/>
    <lineage>
        <taxon>Bacteria</taxon>
        <taxon>Bacillati</taxon>
        <taxon>Actinomycetota</taxon>
        <taxon>Actinomycetes</taxon>
        <taxon>Pseudonocardiales</taxon>
        <taxon>Pseudonocardiaceae</taxon>
        <taxon>Lentzea</taxon>
    </lineage>
</organism>
<dbReference type="InterPro" id="IPR030678">
    <property type="entry name" value="Peptide/Ni-bd"/>
</dbReference>
<dbReference type="PIRSF" id="PIRSF002741">
    <property type="entry name" value="MppA"/>
    <property type="match status" value="1"/>
</dbReference>
<dbReference type="GO" id="GO:0015833">
    <property type="term" value="P:peptide transport"/>
    <property type="evidence" value="ECO:0007669"/>
    <property type="project" value="TreeGrafter"/>
</dbReference>
<protein>
    <submittedName>
        <fullName evidence="3">Peptide ABC transporter substrate-binding protein</fullName>
    </submittedName>
</protein>
<dbReference type="GO" id="GO:0042597">
    <property type="term" value="C:periplasmic space"/>
    <property type="evidence" value="ECO:0007669"/>
    <property type="project" value="UniProtKB-ARBA"/>
</dbReference>
<dbReference type="STRING" id="1586287.BBK82_28185"/>
<evidence type="ECO:0000256" key="1">
    <source>
        <dbReference type="SAM" id="SignalP"/>
    </source>
</evidence>
<dbReference type="Gene3D" id="3.40.190.10">
    <property type="entry name" value="Periplasmic binding protein-like II"/>
    <property type="match status" value="1"/>
</dbReference>
<dbReference type="RefSeq" id="WP_065917696.1">
    <property type="nucleotide sequence ID" value="NZ_CP016793.1"/>
</dbReference>
<dbReference type="Gene3D" id="3.90.76.10">
    <property type="entry name" value="Dipeptide-binding Protein, Domain 1"/>
    <property type="match status" value="1"/>
</dbReference>
<keyword evidence="4" id="KW-1185">Reference proteome</keyword>
<dbReference type="SUPFAM" id="SSF53850">
    <property type="entry name" value="Periplasmic binding protein-like II"/>
    <property type="match status" value="1"/>
</dbReference>
<dbReference type="GO" id="GO:0043190">
    <property type="term" value="C:ATP-binding cassette (ABC) transporter complex"/>
    <property type="evidence" value="ECO:0007669"/>
    <property type="project" value="InterPro"/>
</dbReference>
<feature type="chain" id="PRO_5038763415" evidence="1">
    <location>
        <begin position="22"/>
        <end position="547"/>
    </location>
</feature>
<dbReference type="InterPro" id="IPR000914">
    <property type="entry name" value="SBP_5_dom"/>
</dbReference>
<dbReference type="Pfam" id="PF00496">
    <property type="entry name" value="SBP_bac_5"/>
    <property type="match status" value="1"/>
</dbReference>
<dbReference type="OrthoDB" id="9764591at2"/>
<dbReference type="KEGG" id="led:BBK82_28185"/>
<dbReference type="PANTHER" id="PTHR30290">
    <property type="entry name" value="PERIPLASMIC BINDING COMPONENT OF ABC TRANSPORTER"/>
    <property type="match status" value="1"/>
</dbReference>
<feature type="domain" description="Solute-binding protein family 5" evidence="2">
    <location>
        <begin position="77"/>
        <end position="441"/>
    </location>
</feature>
<dbReference type="Gene3D" id="3.10.105.10">
    <property type="entry name" value="Dipeptide-binding Protein, Domain 3"/>
    <property type="match status" value="1"/>
</dbReference>
<dbReference type="PROSITE" id="PS51257">
    <property type="entry name" value="PROKAR_LIPOPROTEIN"/>
    <property type="match status" value="1"/>
</dbReference>
<keyword evidence="1" id="KW-0732">Signal</keyword>
<dbReference type="CDD" id="cd08509">
    <property type="entry name" value="PBP2_TmCBP_oligosaccharides_like"/>
    <property type="match status" value="1"/>
</dbReference>
<evidence type="ECO:0000313" key="4">
    <source>
        <dbReference type="Proteomes" id="UP000093053"/>
    </source>
</evidence>
<dbReference type="GO" id="GO:1904680">
    <property type="term" value="F:peptide transmembrane transporter activity"/>
    <property type="evidence" value="ECO:0007669"/>
    <property type="project" value="TreeGrafter"/>
</dbReference>
<evidence type="ECO:0000313" key="3">
    <source>
        <dbReference type="EMBL" id="ANZ39355.1"/>
    </source>
</evidence>
<dbReference type="Proteomes" id="UP000093053">
    <property type="component" value="Chromosome"/>
</dbReference>
<sequence length="547" mass="59612">MRRTVIVALALALAAAGCSSGGSTTKASGVLTVGMPNGPLTENHNPFLPTSAAGSLGYRYQIYEPLAFVNNTRPAQEPVPWLATKWDWTDNYKKVTFTLKEGVKWSDGKPFTAADVAFSFEILKKFPALNNRDSLKVETATATPDGKVEVTFASPQFVTRNKVISAMVVPQHIWSTVADPTTYTNPDPVGTGPYKLKSFTSQTVTIERRTEYWQELPKVPEIQYTSYNDNTAQTTALASGASQWSYVFIPDYQKLYIDKDPKNHKIWFPAGLGIHGLWLNQTVAPFDNAALRSAMSDVIDREAIFVRGEARLFPKLESPTGMPLPAGDSFLAPEYKDLRMSVDVEKAKQKLTGAGFTLDGGVLKAPGGKPVTIELTNPSGWSDYLTVLDIIKSDLKKIGIEATVRTQTADAWTADFANGQFQGSLRWTNTGATPYEMYQNIMDGAELKPMGQTAAVNFGRYNNPEATAALAEYANATDDAARAKALGVVQKIMVEQVPMIPTSASPIGAEYSTKSWIGWPSEEDPYGPPQATLPNALQIVMKLKPAA</sequence>
<gene>
    <name evidence="3" type="ORF">BBK82_28185</name>
</gene>
<feature type="signal peptide" evidence="1">
    <location>
        <begin position="1"/>
        <end position="21"/>
    </location>
</feature>